<evidence type="ECO:0000256" key="4">
    <source>
        <dbReference type="ARBA" id="ARBA00022692"/>
    </source>
</evidence>
<keyword evidence="4 7" id="KW-0812">Transmembrane</keyword>
<dbReference type="OrthoDB" id="9798064at2"/>
<feature type="transmembrane region" description="Helical" evidence="7">
    <location>
        <begin position="131"/>
        <end position="153"/>
    </location>
</feature>
<dbReference type="EMBL" id="MIJE01000001">
    <property type="protein sequence ID" value="OEF98172.1"/>
    <property type="molecule type" value="Genomic_DNA"/>
</dbReference>
<evidence type="ECO:0000313" key="9">
    <source>
        <dbReference type="Proteomes" id="UP000094296"/>
    </source>
</evidence>
<name>A0A1E5G4Q6_9FIRM</name>
<dbReference type="GO" id="GO:0016020">
    <property type="term" value="C:membrane"/>
    <property type="evidence" value="ECO:0007669"/>
    <property type="project" value="UniProtKB-SubCell"/>
</dbReference>
<evidence type="ECO:0000256" key="6">
    <source>
        <dbReference type="ARBA" id="ARBA00023136"/>
    </source>
</evidence>
<sequence length="313" mass="33909">MGEQIAILINQIIIFAILMAIGYAAAKAEVLTKEALASLSRLIVKVILPAMIFSIVALSGVTTADFLISGRFILGAMLGFALLIITGLALSKLLKLEGKQANIFIALMTFGNVGFMGIPLIQGVFDDPVVPVSITVFAFIDITLLWTFGVYLCSRHRDDVDKLSALKNIINPMTISLILGMVFVFFNIPVPSPLQDAVAGIGNATPYLALMYIGGMLAYLSVNNIMKKPSIFVLVVFKLLVVPVTAFYFLGFFMEDIPRSILAIIIGLPSMTTIAMLATVYQSDDQYATEIIFVTTLACLLTIPFVSLITSMM</sequence>
<dbReference type="AlphaFoldDB" id="A0A1E5G4Q6"/>
<protein>
    <submittedName>
        <fullName evidence="8">Transporter</fullName>
    </submittedName>
</protein>
<feature type="transmembrane region" description="Helical" evidence="7">
    <location>
        <begin position="260"/>
        <end position="279"/>
    </location>
</feature>
<dbReference type="Proteomes" id="UP000094296">
    <property type="component" value="Unassembled WGS sequence"/>
</dbReference>
<comment type="subcellular location">
    <subcellularLocation>
        <location evidence="1">Membrane</location>
        <topology evidence="1">Multi-pass membrane protein</topology>
    </subcellularLocation>
</comment>
<keyword evidence="6 7" id="KW-0472">Membrane</keyword>
<keyword evidence="5 7" id="KW-1133">Transmembrane helix</keyword>
<dbReference type="InterPro" id="IPR004776">
    <property type="entry name" value="Mem_transp_PIN-like"/>
</dbReference>
<feature type="transmembrane region" description="Helical" evidence="7">
    <location>
        <begin position="6"/>
        <end position="26"/>
    </location>
</feature>
<evidence type="ECO:0000256" key="7">
    <source>
        <dbReference type="SAM" id="Phobius"/>
    </source>
</evidence>
<keyword evidence="9" id="KW-1185">Reference proteome</keyword>
<proteinExistence type="predicted"/>
<comment type="caution">
    <text evidence="8">The sequence shown here is derived from an EMBL/GenBank/DDBJ whole genome shotgun (WGS) entry which is preliminary data.</text>
</comment>
<feature type="transmembrane region" description="Helical" evidence="7">
    <location>
        <begin position="291"/>
        <end position="310"/>
    </location>
</feature>
<evidence type="ECO:0000256" key="3">
    <source>
        <dbReference type="ARBA" id="ARBA00022475"/>
    </source>
</evidence>
<organism evidence="8 9">
    <name type="scientific">Desulfuribacillus alkaliarsenatis</name>
    <dbReference type="NCBI Taxonomy" id="766136"/>
    <lineage>
        <taxon>Bacteria</taxon>
        <taxon>Bacillati</taxon>
        <taxon>Bacillota</taxon>
        <taxon>Desulfuribacillia</taxon>
        <taxon>Desulfuribacillales</taxon>
        <taxon>Desulfuribacillaceae</taxon>
        <taxon>Desulfuribacillus</taxon>
    </lineage>
</organism>
<feature type="transmembrane region" description="Helical" evidence="7">
    <location>
        <begin position="103"/>
        <end position="125"/>
    </location>
</feature>
<keyword evidence="2" id="KW-0813">Transport</keyword>
<feature type="transmembrane region" description="Helical" evidence="7">
    <location>
        <begin position="198"/>
        <end position="219"/>
    </location>
</feature>
<evidence type="ECO:0000256" key="1">
    <source>
        <dbReference type="ARBA" id="ARBA00004141"/>
    </source>
</evidence>
<dbReference type="PANTHER" id="PTHR36838:SF1">
    <property type="entry name" value="SLR1864 PROTEIN"/>
    <property type="match status" value="1"/>
</dbReference>
<dbReference type="Pfam" id="PF03547">
    <property type="entry name" value="Mem_trans"/>
    <property type="match status" value="1"/>
</dbReference>
<feature type="transmembrane region" description="Helical" evidence="7">
    <location>
        <begin position="231"/>
        <end position="254"/>
    </location>
</feature>
<feature type="transmembrane region" description="Helical" evidence="7">
    <location>
        <begin position="46"/>
        <end position="66"/>
    </location>
</feature>
<keyword evidence="3" id="KW-1003">Cell membrane</keyword>
<reference evidence="8 9" key="1">
    <citation type="submission" date="2016-09" db="EMBL/GenBank/DDBJ databases">
        <title>Draft genome sequence for the type strain of Desulfuribacillus alkaliarsenatis AHT28, an obligately anaerobic, sulfidogenic bacterium isolated from Russian soda lake sediments.</title>
        <authorList>
            <person name="Abin C.A."/>
            <person name="Hollibaugh J.T."/>
        </authorList>
    </citation>
    <scope>NUCLEOTIDE SEQUENCE [LARGE SCALE GENOMIC DNA]</scope>
    <source>
        <strain evidence="8 9">AHT28</strain>
    </source>
</reference>
<evidence type="ECO:0000313" key="8">
    <source>
        <dbReference type="EMBL" id="OEF98172.1"/>
    </source>
</evidence>
<dbReference type="PANTHER" id="PTHR36838">
    <property type="entry name" value="AUXIN EFFLUX CARRIER FAMILY PROTEIN"/>
    <property type="match status" value="1"/>
</dbReference>
<evidence type="ECO:0000256" key="2">
    <source>
        <dbReference type="ARBA" id="ARBA00022448"/>
    </source>
</evidence>
<gene>
    <name evidence="8" type="ORF">BHF68_00330</name>
</gene>
<feature type="transmembrane region" description="Helical" evidence="7">
    <location>
        <begin position="72"/>
        <end position="91"/>
    </location>
</feature>
<dbReference type="GO" id="GO:0055085">
    <property type="term" value="P:transmembrane transport"/>
    <property type="evidence" value="ECO:0007669"/>
    <property type="project" value="InterPro"/>
</dbReference>
<dbReference type="STRING" id="766136.BHF68_00330"/>
<feature type="transmembrane region" description="Helical" evidence="7">
    <location>
        <begin position="165"/>
        <end position="186"/>
    </location>
</feature>
<evidence type="ECO:0000256" key="5">
    <source>
        <dbReference type="ARBA" id="ARBA00022989"/>
    </source>
</evidence>
<accession>A0A1E5G4Q6</accession>